<proteinExistence type="predicted"/>
<accession>A0AAW8U0J3</accession>
<evidence type="ECO:0008006" key="4">
    <source>
        <dbReference type="Google" id="ProtNLM"/>
    </source>
</evidence>
<evidence type="ECO:0000256" key="1">
    <source>
        <dbReference type="SAM" id="Phobius"/>
    </source>
</evidence>
<feature type="transmembrane region" description="Helical" evidence="1">
    <location>
        <begin position="12"/>
        <end position="30"/>
    </location>
</feature>
<feature type="transmembrane region" description="Helical" evidence="1">
    <location>
        <begin position="255"/>
        <end position="280"/>
    </location>
</feature>
<organism evidence="2 3">
    <name type="scientific">Enterococcus asini</name>
    <dbReference type="NCBI Taxonomy" id="57732"/>
    <lineage>
        <taxon>Bacteria</taxon>
        <taxon>Bacillati</taxon>
        <taxon>Bacillota</taxon>
        <taxon>Bacilli</taxon>
        <taxon>Lactobacillales</taxon>
        <taxon>Enterococcaceae</taxon>
        <taxon>Enterococcus</taxon>
    </lineage>
</organism>
<feature type="transmembrane region" description="Helical" evidence="1">
    <location>
        <begin position="287"/>
        <end position="306"/>
    </location>
</feature>
<feature type="transmembrane region" description="Helical" evidence="1">
    <location>
        <begin position="345"/>
        <end position="364"/>
    </location>
</feature>
<keyword evidence="1" id="KW-1133">Transmembrane helix</keyword>
<name>A0AAW8U0J3_9ENTE</name>
<feature type="transmembrane region" description="Helical" evidence="1">
    <location>
        <begin position="162"/>
        <end position="181"/>
    </location>
</feature>
<feature type="transmembrane region" description="Helical" evidence="1">
    <location>
        <begin position="208"/>
        <end position="230"/>
    </location>
</feature>
<evidence type="ECO:0000313" key="2">
    <source>
        <dbReference type="EMBL" id="MDT2811216.1"/>
    </source>
</evidence>
<keyword evidence="1" id="KW-0812">Transmembrane</keyword>
<dbReference type="EMBL" id="JARQBJ010000006">
    <property type="protein sequence ID" value="MDT2811216.1"/>
    <property type="molecule type" value="Genomic_DNA"/>
</dbReference>
<dbReference type="AlphaFoldDB" id="A0AAW8U0J3"/>
<comment type="caution">
    <text evidence="2">The sequence shown here is derived from an EMBL/GenBank/DDBJ whole genome shotgun (WGS) entry which is preliminary data.</text>
</comment>
<dbReference type="RefSeq" id="WP_161999451.1">
    <property type="nucleotide sequence ID" value="NZ_JARQBJ010000006.1"/>
</dbReference>
<keyword evidence="1" id="KW-0472">Membrane</keyword>
<dbReference type="Proteomes" id="UP001256711">
    <property type="component" value="Unassembled WGS sequence"/>
</dbReference>
<sequence>MKIESWKINKWFVLILTLVFILVGISPLIHDQKKQADLTSQKINYIKENRELLQAAIDSMKEQSAPEDLIKASEDELQAYQQILTGVRMHDEKQLLSGESAVAKIQLEKAEKGNLIGATIPELKRNYEELRFFQSSDIKWIDPFYTADLPASNFLFATFLEIPYLLLLSLGALLIALFCSYEHRKKTNDFLRSTPQNILKIMSNKTGLLLIALASLLIVGTVGIFAITAVKNGMGNLNYPIFYLNQNEIVQQTTIIQYVTLLLACTLLFFFLLILIGYLLQYFFKQFIPIFLCLEILILPLALGNLPDFLPATVAKFLPTSYWDFPRLLVGTTPFSSAGITLEKGLLILAVLILIFLIGNLFLAKKLAKGRIAS</sequence>
<gene>
    <name evidence="2" type="ORF">P7H43_12065</name>
</gene>
<protein>
    <recommendedName>
        <fullName evidence="4">ABC transporter permease</fullName>
    </recommendedName>
</protein>
<evidence type="ECO:0000313" key="3">
    <source>
        <dbReference type="Proteomes" id="UP001256711"/>
    </source>
</evidence>
<reference evidence="2" key="1">
    <citation type="submission" date="2023-03" db="EMBL/GenBank/DDBJ databases">
        <authorList>
            <person name="Shen W."/>
            <person name="Cai J."/>
        </authorList>
    </citation>
    <scope>NUCLEOTIDE SEQUENCE</scope>
    <source>
        <strain evidence="2">B226-2</strain>
    </source>
</reference>